<gene>
    <name evidence="1" type="ORF">S06H3_00374</name>
</gene>
<name>X1KR79_9ZZZZ</name>
<comment type="caution">
    <text evidence="1">The sequence shown here is derived from an EMBL/GenBank/DDBJ whole genome shotgun (WGS) entry which is preliminary data.</text>
</comment>
<accession>X1KR79</accession>
<reference evidence="1" key="1">
    <citation type="journal article" date="2014" name="Front. Microbiol.">
        <title>High frequency of phylogenetically diverse reductive dehalogenase-homologous genes in deep subseafloor sedimentary metagenomes.</title>
        <authorList>
            <person name="Kawai M."/>
            <person name="Futagami T."/>
            <person name="Toyoda A."/>
            <person name="Takaki Y."/>
            <person name="Nishi S."/>
            <person name="Hori S."/>
            <person name="Arai W."/>
            <person name="Tsubouchi T."/>
            <person name="Morono Y."/>
            <person name="Uchiyama I."/>
            <person name="Ito T."/>
            <person name="Fujiyama A."/>
            <person name="Inagaki F."/>
            <person name="Takami H."/>
        </authorList>
    </citation>
    <scope>NUCLEOTIDE SEQUENCE</scope>
    <source>
        <strain evidence="1">Expedition CK06-06</strain>
    </source>
</reference>
<organism evidence="1">
    <name type="scientific">marine sediment metagenome</name>
    <dbReference type="NCBI Taxonomy" id="412755"/>
    <lineage>
        <taxon>unclassified sequences</taxon>
        <taxon>metagenomes</taxon>
        <taxon>ecological metagenomes</taxon>
    </lineage>
</organism>
<protein>
    <submittedName>
        <fullName evidence="1">Uncharacterized protein</fullName>
    </submittedName>
</protein>
<evidence type="ECO:0000313" key="1">
    <source>
        <dbReference type="EMBL" id="GAH92664.1"/>
    </source>
</evidence>
<sequence length="130" mass="13740">MSLQRKDALGVIEAAANLPAGGWDAAGNLLAGCWSAVGTLLACSRLPGGFSLWFHCASTHVSPAILHLGAWPMPGLAPGLTETVSQSYLALVKYLSDSHLTEIIGRPGSFCQVSMSGLRRSQIGRFWRSS</sequence>
<dbReference type="AlphaFoldDB" id="X1KR79"/>
<dbReference type="EMBL" id="BARV01000063">
    <property type="protein sequence ID" value="GAH92664.1"/>
    <property type="molecule type" value="Genomic_DNA"/>
</dbReference>
<proteinExistence type="predicted"/>